<keyword evidence="3" id="KW-1185">Reference proteome</keyword>
<dbReference type="PANTHER" id="PTHR36151:SF3">
    <property type="entry name" value="ER-BOUND OXYGENASE MPAB_MPAB'_RUBBER OXYGENASE CATALYTIC DOMAIN-CONTAINING PROTEIN"/>
    <property type="match status" value="1"/>
</dbReference>
<evidence type="ECO:0000313" key="3">
    <source>
        <dbReference type="Proteomes" id="UP001500957"/>
    </source>
</evidence>
<dbReference type="Proteomes" id="UP001500957">
    <property type="component" value="Unassembled WGS sequence"/>
</dbReference>
<proteinExistence type="predicted"/>
<evidence type="ECO:0000313" key="2">
    <source>
        <dbReference type="EMBL" id="GAA0618911.1"/>
    </source>
</evidence>
<accession>A0ABP3RW80</accession>
<dbReference type="EMBL" id="BAAAHE010000016">
    <property type="protein sequence ID" value="GAA0618911.1"/>
    <property type="molecule type" value="Genomic_DNA"/>
</dbReference>
<protein>
    <recommendedName>
        <fullName evidence="1">ER-bound oxygenase mpaB/mpaB'/Rubber oxygenase catalytic domain-containing protein</fullName>
    </recommendedName>
</protein>
<evidence type="ECO:0000259" key="1">
    <source>
        <dbReference type="Pfam" id="PF09995"/>
    </source>
</evidence>
<sequence length="300" mass="33393">MTSSTVPGARRRPAPELIEPGGILWELTGQRLYVAVTGSAFVLQVMHPAIGTVVDQRSSFRTDPWGRAERSFASVQTWVYGGQTAIDEGDRLRAMHKDLSAVDASGKRHHALTAEPWAWVPLTAFHAITSYSRYFLPRPLTKDQLAQAYAEVLQMCRILQVREDLLPPTPAAFWAYYDDMISRTLVDHPTVHDVLDLAARTPPPPMLPAPLRRLWKPAGALGGEINRLVMVGTLPPAARAKLGLSWSGFDERRLRAIGTVLGRANTVLPERAKYLDIAYEARRATRATERFERTLAARPL</sequence>
<dbReference type="Pfam" id="PF09995">
    <property type="entry name" value="MPAB_Lcp_cat"/>
    <property type="match status" value="1"/>
</dbReference>
<dbReference type="InterPro" id="IPR018713">
    <property type="entry name" value="MPAB/Lcp_cat_dom"/>
</dbReference>
<comment type="caution">
    <text evidence="2">The sequence shown here is derived from an EMBL/GenBank/DDBJ whole genome shotgun (WGS) entry which is preliminary data.</text>
</comment>
<feature type="domain" description="ER-bound oxygenase mpaB/mpaB'/Rubber oxygenase catalytic" evidence="1">
    <location>
        <begin position="25"/>
        <end position="261"/>
    </location>
</feature>
<gene>
    <name evidence="2" type="ORF">GCM10009547_21610</name>
</gene>
<dbReference type="PANTHER" id="PTHR36151">
    <property type="entry name" value="BLR2777 PROTEIN"/>
    <property type="match status" value="1"/>
</dbReference>
<dbReference type="RefSeq" id="WP_344604522.1">
    <property type="nucleotide sequence ID" value="NZ_BAAAHE010000016.1"/>
</dbReference>
<organism evidence="2 3">
    <name type="scientific">Sporichthya brevicatena</name>
    <dbReference type="NCBI Taxonomy" id="171442"/>
    <lineage>
        <taxon>Bacteria</taxon>
        <taxon>Bacillati</taxon>
        <taxon>Actinomycetota</taxon>
        <taxon>Actinomycetes</taxon>
        <taxon>Sporichthyales</taxon>
        <taxon>Sporichthyaceae</taxon>
        <taxon>Sporichthya</taxon>
    </lineage>
</organism>
<name>A0ABP3RW80_9ACTN</name>
<reference evidence="3" key="1">
    <citation type="journal article" date="2019" name="Int. J. Syst. Evol. Microbiol.">
        <title>The Global Catalogue of Microorganisms (GCM) 10K type strain sequencing project: providing services to taxonomists for standard genome sequencing and annotation.</title>
        <authorList>
            <consortium name="The Broad Institute Genomics Platform"/>
            <consortium name="The Broad Institute Genome Sequencing Center for Infectious Disease"/>
            <person name="Wu L."/>
            <person name="Ma J."/>
        </authorList>
    </citation>
    <scope>NUCLEOTIDE SEQUENCE [LARGE SCALE GENOMIC DNA]</scope>
    <source>
        <strain evidence="3">JCM 10671</strain>
    </source>
</reference>